<protein>
    <submittedName>
        <fullName evidence="1">Uncharacterized protein</fullName>
    </submittedName>
</protein>
<dbReference type="STRING" id="180088.A0A1J8QAL2"/>
<dbReference type="EMBL" id="LVVM01001862">
    <property type="protein sequence ID" value="OJA17703.1"/>
    <property type="molecule type" value="Genomic_DNA"/>
</dbReference>
<organism evidence="1 2">
    <name type="scientific">Rhizopogon vesiculosus</name>
    <dbReference type="NCBI Taxonomy" id="180088"/>
    <lineage>
        <taxon>Eukaryota</taxon>
        <taxon>Fungi</taxon>
        <taxon>Dikarya</taxon>
        <taxon>Basidiomycota</taxon>
        <taxon>Agaricomycotina</taxon>
        <taxon>Agaricomycetes</taxon>
        <taxon>Agaricomycetidae</taxon>
        <taxon>Boletales</taxon>
        <taxon>Suillineae</taxon>
        <taxon>Rhizopogonaceae</taxon>
        <taxon>Rhizopogon</taxon>
    </lineage>
</organism>
<evidence type="ECO:0000313" key="2">
    <source>
        <dbReference type="Proteomes" id="UP000183567"/>
    </source>
</evidence>
<sequence length="91" mass="10454">MYPVQTVEDAQSCVKLYNESHSAGEVALKEQSLQPIENVFWQVWHSNPHEIISQDPLHTFHGGLWGDHLFEEVKKRADDLGRSALKKIDDQ</sequence>
<name>A0A1J8QAL2_9AGAM</name>
<dbReference type="Proteomes" id="UP000183567">
    <property type="component" value="Unassembled WGS sequence"/>
</dbReference>
<dbReference type="Pfam" id="PF18759">
    <property type="entry name" value="Plavaka"/>
    <property type="match status" value="1"/>
</dbReference>
<reference evidence="1 2" key="1">
    <citation type="submission" date="2016-03" db="EMBL/GenBank/DDBJ databases">
        <title>Comparative genomics of the ectomycorrhizal sister species Rhizopogon vinicolor and Rhizopogon vesiculosus (Basidiomycota: Boletales) reveals a divergence of the mating type B locus.</title>
        <authorList>
            <person name="Mujic A.B."/>
            <person name="Kuo A."/>
            <person name="Tritt A."/>
            <person name="Lipzen A."/>
            <person name="Chen C."/>
            <person name="Johnson J."/>
            <person name="Sharma A."/>
            <person name="Barry K."/>
            <person name="Grigoriev I.V."/>
            <person name="Spatafora J.W."/>
        </authorList>
    </citation>
    <scope>NUCLEOTIDE SEQUENCE [LARGE SCALE GENOMIC DNA]</scope>
    <source>
        <strain evidence="1 2">AM-OR11-056</strain>
    </source>
</reference>
<proteinExistence type="predicted"/>
<dbReference type="InterPro" id="IPR041078">
    <property type="entry name" value="Plavaka"/>
</dbReference>
<comment type="caution">
    <text evidence="1">The sequence shown here is derived from an EMBL/GenBank/DDBJ whole genome shotgun (WGS) entry which is preliminary data.</text>
</comment>
<dbReference type="AlphaFoldDB" id="A0A1J8QAL2"/>
<keyword evidence="2" id="KW-1185">Reference proteome</keyword>
<accession>A0A1J8QAL2</accession>
<dbReference type="OrthoDB" id="2686611at2759"/>
<evidence type="ECO:0000313" key="1">
    <source>
        <dbReference type="EMBL" id="OJA17703.1"/>
    </source>
</evidence>
<gene>
    <name evidence="1" type="ORF">AZE42_10685</name>
</gene>